<accession>A0A336KKD1</accession>
<gene>
    <name evidence="1" type="primary">CSON012715</name>
</gene>
<organism evidence="1">
    <name type="scientific">Culicoides sonorensis</name>
    <name type="common">Biting midge</name>
    <dbReference type="NCBI Taxonomy" id="179676"/>
    <lineage>
        <taxon>Eukaryota</taxon>
        <taxon>Metazoa</taxon>
        <taxon>Ecdysozoa</taxon>
        <taxon>Arthropoda</taxon>
        <taxon>Hexapoda</taxon>
        <taxon>Insecta</taxon>
        <taxon>Pterygota</taxon>
        <taxon>Neoptera</taxon>
        <taxon>Endopterygota</taxon>
        <taxon>Diptera</taxon>
        <taxon>Nematocera</taxon>
        <taxon>Chironomoidea</taxon>
        <taxon>Ceratopogonidae</taxon>
        <taxon>Ceratopogoninae</taxon>
        <taxon>Culicoides</taxon>
        <taxon>Monoculicoides</taxon>
    </lineage>
</organism>
<proteinExistence type="predicted"/>
<reference evidence="2" key="2">
    <citation type="submission" date="2018-07" db="EMBL/GenBank/DDBJ databases">
        <authorList>
            <person name="Quirk P.G."/>
            <person name="Krulwich T.A."/>
        </authorList>
    </citation>
    <scope>NUCLEOTIDE SEQUENCE</scope>
</reference>
<name>A0A336KKD1_CULSO</name>
<evidence type="ECO:0000313" key="2">
    <source>
        <dbReference type="EMBL" id="SSX25755.1"/>
    </source>
</evidence>
<dbReference type="EMBL" id="UFQS01000613">
    <property type="protein sequence ID" value="SSX05394.1"/>
    <property type="molecule type" value="Genomic_DNA"/>
</dbReference>
<protein>
    <submittedName>
        <fullName evidence="1">CSON012715 protein</fullName>
    </submittedName>
</protein>
<sequence length="109" mass="12174">MEQTDLQSDGGQTVYNSAFFLTKCTKKLLEPVSLHHHILAVLSEIQSRIVTNRSMAVLSSIMRVFPIARHITMLNVVRSVLDVRNPLQDVVLLQCLGNSILNTSCAHFV</sequence>
<evidence type="ECO:0000313" key="1">
    <source>
        <dbReference type="EMBL" id="SSX05394.1"/>
    </source>
</evidence>
<dbReference type="EMBL" id="UFQT01000613">
    <property type="protein sequence ID" value="SSX25755.1"/>
    <property type="molecule type" value="Genomic_DNA"/>
</dbReference>
<reference evidence="1" key="1">
    <citation type="submission" date="2018-04" db="EMBL/GenBank/DDBJ databases">
        <authorList>
            <person name="Go L.Y."/>
            <person name="Mitchell J.A."/>
        </authorList>
    </citation>
    <scope>NUCLEOTIDE SEQUENCE</scope>
    <source>
        <tissue evidence="1">Whole organism</tissue>
    </source>
</reference>
<dbReference type="AlphaFoldDB" id="A0A336KKD1"/>
<dbReference type="VEuPathDB" id="VectorBase:CSON012715"/>